<dbReference type="InterPro" id="IPR038257">
    <property type="entry name" value="CRISPR-assoc_Cas3_HD_sf"/>
</dbReference>
<gene>
    <name evidence="11" type="primary">cas3</name>
    <name evidence="11" type="ORF">VCX44_24405</name>
</gene>
<comment type="caution">
    <text evidence="11">The sequence shown here is derived from an EMBL/GenBank/DDBJ whole genome shotgun (WGS) entry which is preliminary data.</text>
</comment>
<evidence type="ECO:0000313" key="12">
    <source>
        <dbReference type="Proteomes" id="UP001304847"/>
    </source>
</evidence>
<dbReference type="Pfam" id="PF22590">
    <property type="entry name" value="Cas3-like_C_2"/>
    <property type="match status" value="1"/>
</dbReference>
<dbReference type="RefSeq" id="WP_323581187.1">
    <property type="nucleotide sequence ID" value="NZ_JAYGOJ010000292.1"/>
</dbReference>
<evidence type="ECO:0000256" key="7">
    <source>
        <dbReference type="ARBA" id="ARBA00022806"/>
    </source>
</evidence>
<dbReference type="InterPro" id="IPR006474">
    <property type="entry name" value="Helicase_Cas3_CRISPR-ass_core"/>
</dbReference>
<comment type="similarity">
    <text evidence="2">In the central section; belongs to the CRISPR-associated helicase Cas3 family.</text>
</comment>
<dbReference type="CDD" id="cd09641">
    <property type="entry name" value="Cas3''_I"/>
    <property type="match status" value="1"/>
</dbReference>
<sequence length="834" mass="93232">MMNRRRKTTNTESEIPHVPFELCPAKTYQNQQGETQFGRSVFNHCQIVGETARALLNRMPTTIRQALFPQGSSLQAALHDIGKISPVFFLKLQCAVEGEHSSWLQRMPQFRAIQERDWGGHAGVSELALAAITNKPFVPRVAGQHHGFNPPDAMLSASAEQLGGKSWQAERCRLAEELQRVMGEEIPTITTPEQARLLAGLTTVADWIGSGYHFEDPTTPWQPRIEQALDDAGFVLPQVRKGLAFGDIFRAEDGTPYQPNEPQQLLHQHSQGAGVYVLEAPMGLGKTEAALYAAYKMLEEGKATGIYFALPTQLTSNKLLDRFNDYLKQILTEESPHRHSLLLHGSAWLVNQALGEEGKPGRSWFDSAKRGLLAPFAVGTLDQALMAAMNVKHGFVRAFGLAGKVVILDEVHSYDAYTSVILDELIHLLRTLHCIVIILSATLSQARRSELLGQPTQQESYPLISVSTGITPLLLQELAVTPEESRSVHLQCKPMADQSVLEEALMRATQGQQVLWIENTVAEAQERYLDLAARAQEVGVACGLLHSRFTARHRQNNETHWVSCYGKAGRAARGKQGRILIGTQVLEQSLDIDADFLVSRMAPTDMLFQRLGRLWRHEQTPRPTNARREAWLLTPDLDAAHQDPYQAFGATAHVYSPYLLCRSLEVWLTQVKEGTVSLPDHIRTLVELTYQERCEDEKMARWKRELFDGTRLRKGVNSLRQLARLTLSKGGKTLPEAKAQTRYSEQESGDLLLLSELSLDNRSQATTLTFLDGEQVVIPWHAHRLTPAEWRGRAALVTQHLVSCRLSQLPRPPARLWCQKAGLGNVLYLNSCSE</sequence>
<protein>
    <submittedName>
        <fullName evidence="11">CRISPR-associated helicase Cas3</fullName>
    </submittedName>
</protein>
<evidence type="ECO:0000256" key="4">
    <source>
        <dbReference type="ARBA" id="ARBA00022723"/>
    </source>
</evidence>
<dbReference type="Proteomes" id="UP001304847">
    <property type="component" value="Unassembled WGS sequence"/>
</dbReference>
<evidence type="ECO:0000256" key="8">
    <source>
        <dbReference type="ARBA" id="ARBA00022840"/>
    </source>
</evidence>
<dbReference type="InterPro" id="IPR011545">
    <property type="entry name" value="DEAD/DEAH_box_helicase_dom"/>
</dbReference>
<keyword evidence="3" id="KW-0540">Nuclease</keyword>
<keyword evidence="12" id="KW-1185">Reference proteome</keyword>
<dbReference type="InterPro" id="IPR054712">
    <property type="entry name" value="Cas3-like_dom"/>
</dbReference>
<dbReference type="Pfam" id="PF18019">
    <property type="entry name" value="Cas3_HD"/>
    <property type="match status" value="1"/>
</dbReference>
<keyword evidence="4" id="KW-0479">Metal-binding</keyword>
<keyword evidence="9" id="KW-0051">Antiviral defense</keyword>
<dbReference type="PANTHER" id="PTHR47963:SF9">
    <property type="entry name" value="CRISPR-ASSOCIATED ENDONUCLEASE_HELICASE CAS3"/>
    <property type="match status" value="1"/>
</dbReference>
<dbReference type="Pfam" id="PF00270">
    <property type="entry name" value="DEAD"/>
    <property type="match status" value="1"/>
</dbReference>
<evidence type="ECO:0000256" key="3">
    <source>
        <dbReference type="ARBA" id="ARBA00022722"/>
    </source>
</evidence>
<dbReference type="PROSITE" id="PS51643">
    <property type="entry name" value="HD_CAS3"/>
    <property type="match status" value="1"/>
</dbReference>
<organism evidence="11 12">
    <name type="scientific">Aeromonas caviae</name>
    <name type="common">Aeromonas punctata</name>
    <dbReference type="NCBI Taxonomy" id="648"/>
    <lineage>
        <taxon>Bacteria</taxon>
        <taxon>Pseudomonadati</taxon>
        <taxon>Pseudomonadota</taxon>
        <taxon>Gammaproteobacteria</taxon>
        <taxon>Aeromonadales</taxon>
        <taxon>Aeromonadaceae</taxon>
        <taxon>Aeromonas</taxon>
    </lineage>
</organism>
<name>A0ABU5WEP8_AERCA</name>
<dbReference type="CDD" id="cd17930">
    <property type="entry name" value="DEXHc_cas3"/>
    <property type="match status" value="1"/>
</dbReference>
<evidence type="ECO:0000256" key="5">
    <source>
        <dbReference type="ARBA" id="ARBA00022741"/>
    </source>
</evidence>
<dbReference type="InterPro" id="IPR014001">
    <property type="entry name" value="Helicase_ATP-bd"/>
</dbReference>
<dbReference type="EMBL" id="JAYGOJ010000292">
    <property type="protein sequence ID" value="MEA9438841.1"/>
    <property type="molecule type" value="Genomic_DNA"/>
</dbReference>
<dbReference type="SMART" id="SM00487">
    <property type="entry name" value="DEXDc"/>
    <property type="match status" value="1"/>
</dbReference>
<keyword evidence="5" id="KW-0547">Nucleotide-binding</keyword>
<dbReference type="Gene3D" id="3.40.50.300">
    <property type="entry name" value="P-loop containing nucleotide triphosphate hydrolases"/>
    <property type="match status" value="2"/>
</dbReference>
<dbReference type="InterPro" id="IPR006483">
    <property type="entry name" value="CRISPR-assoc_Cas3_HD"/>
</dbReference>
<evidence type="ECO:0000256" key="2">
    <source>
        <dbReference type="ARBA" id="ARBA00009046"/>
    </source>
</evidence>
<evidence type="ECO:0000313" key="11">
    <source>
        <dbReference type="EMBL" id="MEA9438841.1"/>
    </source>
</evidence>
<evidence type="ECO:0000256" key="6">
    <source>
        <dbReference type="ARBA" id="ARBA00022801"/>
    </source>
</evidence>
<reference evidence="11 12" key="1">
    <citation type="submission" date="2023-12" db="EMBL/GenBank/DDBJ databases">
        <title>Characterization of antibiotic resistance in Aeromonas spp. in hospital effluent.</title>
        <authorList>
            <person name="Negoseki B.R.S."/>
            <person name="Krul D."/>
            <person name="Siqueira A.C."/>
            <person name="Almeida M."/>
            <person name="Mesa D."/>
            <person name="Conte D."/>
            <person name="Dalla-Costa L.M."/>
        </authorList>
    </citation>
    <scope>NUCLEOTIDE SEQUENCE [LARGE SCALE GENOMIC DNA]</scope>
    <source>
        <strain evidence="11 12">36v</strain>
    </source>
</reference>
<proteinExistence type="inferred from homology"/>
<dbReference type="Gene3D" id="1.10.3210.30">
    <property type="match status" value="1"/>
</dbReference>
<keyword evidence="8" id="KW-0067">ATP-binding</keyword>
<comment type="similarity">
    <text evidence="1">In the N-terminal section; belongs to the CRISPR-associated nuclease Cas3-HD family.</text>
</comment>
<dbReference type="PANTHER" id="PTHR47963">
    <property type="entry name" value="DEAD-BOX ATP-DEPENDENT RNA HELICASE 47, MITOCHONDRIAL"/>
    <property type="match status" value="1"/>
</dbReference>
<keyword evidence="6" id="KW-0378">Hydrolase</keyword>
<dbReference type="NCBIfam" id="TIGR01587">
    <property type="entry name" value="cas3_core"/>
    <property type="match status" value="1"/>
</dbReference>
<accession>A0ABU5WEP8</accession>
<evidence type="ECO:0000256" key="1">
    <source>
        <dbReference type="ARBA" id="ARBA00006847"/>
    </source>
</evidence>
<evidence type="ECO:0000256" key="9">
    <source>
        <dbReference type="ARBA" id="ARBA00023118"/>
    </source>
</evidence>
<dbReference type="InterPro" id="IPR050547">
    <property type="entry name" value="DEAD_box_RNA_helicases"/>
</dbReference>
<dbReference type="SUPFAM" id="SSF52540">
    <property type="entry name" value="P-loop containing nucleoside triphosphate hydrolases"/>
    <property type="match status" value="1"/>
</dbReference>
<evidence type="ECO:0000259" key="10">
    <source>
        <dbReference type="PROSITE" id="PS51643"/>
    </source>
</evidence>
<feature type="domain" description="HD Cas3-type" evidence="10">
    <location>
        <begin position="34"/>
        <end position="208"/>
    </location>
</feature>
<dbReference type="InterPro" id="IPR027417">
    <property type="entry name" value="P-loop_NTPase"/>
</dbReference>
<keyword evidence="7" id="KW-0347">Helicase</keyword>